<proteinExistence type="inferred from homology"/>
<reference evidence="4 5" key="1">
    <citation type="submission" date="2014-04" db="EMBL/GenBank/DDBJ databases">
        <authorList>
            <consortium name="DOE Joint Genome Institute"/>
            <person name="Kuo A."/>
            <person name="Tarkka M."/>
            <person name="Buscot F."/>
            <person name="Kohler A."/>
            <person name="Nagy L.G."/>
            <person name="Floudas D."/>
            <person name="Copeland A."/>
            <person name="Barry K.W."/>
            <person name="Cichocki N."/>
            <person name="Veneault-Fourrey C."/>
            <person name="LaButti K."/>
            <person name="Lindquist E.A."/>
            <person name="Lipzen A."/>
            <person name="Lundell T."/>
            <person name="Morin E."/>
            <person name="Murat C."/>
            <person name="Sun H."/>
            <person name="Tunlid A."/>
            <person name="Henrissat B."/>
            <person name="Grigoriev I.V."/>
            <person name="Hibbett D.S."/>
            <person name="Martin F."/>
            <person name="Nordberg H.P."/>
            <person name="Cantor M.N."/>
            <person name="Hua S.X."/>
        </authorList>
    </citation>
    <scope>NUCLEOTIDE SEQUENCE [LARGE SCALE GENOMIC DNA]</scope>
    <source>
        <strain evidence="4 5">F 1598</strain>
    </source>
</reference>
<name>A0A0C3BXH2_PILCF</name>
<evidence type="ECO:0000256" key="1">
    <source>
        <dbReference type="ARBA" id="ARBA00022801"/>
    </source>
</evidence>
<dbReference type="SUPFAM" id="SSF53474">
    <property type="entry name" value="alpha/beta-Hydrolases"/>
    <property type="match status" value="1"/>
</dbReference>
<dbReference type="Proteomes" id="UP000054166">
    <property type="component" value="Unassembled WGS sequence"/>
</dbReference>
<feature type="domain" description="AB hydrolase-1" evidence="3">
    <location>
        <begin position="38"/>
        <end position="299"/>
    </location>
</feature>
<evidence type="ECO:0000259" key="3">
    <source>
        <dbReference type="Pfam" id="PF00561"/>
    </source>
</evidence>
<dbReference type="Pfam" id="PF00561">
    <property type="entry name" value="Abhydrolase_1"/>
    <property type="match status" value="1"/>
</dbReference>
<protein>
    <recommendedName>
        <fullName evidence="3">AB hydrolase-1 domain-containing protein</fullName>
    </recommendedName>
</protein>
<dbReference type="STRING" id="765440.A0A0C3BXH2"/>
<dbReference type="AlphaFoldDB" id="A0A0C3BXH2"/>
<reference evidence="5" key="2">
    <citation type="submission" date="2015-01" db="EMBL/GenBank/DDBJ databases">
        <title>Evolutionary Origins and Diversification of the Mycorrhizal Mutualists.</title>
        <authorList>
            <consortium name="DOE Joint Genome Institute"/>
            <consortium name="Mycorrhizal Genomics Consortium"/>
            <person name="Kohler A."/>
            <person name="Kuo A."/>
            <person name="Nagy L.G."/>
            <person name="Floudas D."/>
            <person name="Copeland A."/>
            <person name="Barry K.W."/>
            <person name="Cichocki N."/>
            <person name="Veneault-Fourrey C."/>
            <person name="LaButti K."/>
            <person name="Lindquist E.A."/>
            <person name="Lipzen A."/>
            <person name="Lundell T."/>
            <person name="Morin E."/>
            <person name="Murat C."/>
            <person name="Riley R."/>
            <person name="Ohm R."/>
            <person name="Sun H."/>
            <person name="Tunlid A."/>
            <person name="Henrissat B."/>
            <person name="Grigoriev I.V."/>
            <person name="Hibbett D.S."/>
            <person name="Martin F."/>
        </authorList>
    </citation>
    <scope>NUCLEOTIDE SEQUENCE [LARGE SCALE GENOMIC DNA]</scope>
    <source>
        <strain evidence="5">F 1598</strain>
    </source>
</reference>
<keyword evidence="5" id="KW-1185">Reference proteome</keyword>
<evidence type="ECO:0000313" key="4">
    <source>
        <dbReference type="EMBL" id="KIM91243.1"/>
    </source>
</evidence>
<dbReference type="HOGENOM" id="CLU_020336_7_0_1"/>
<dbReference type="InterPro" id="IPR000639">
    <property type="entry name" value="Epox_hydrolase-like"/>
</dbReference>
<accession>A0A0C3BXH2</accession>
<dbReference type="InterPro" id="IPR000073">
    <property type="entry name" value="AB_hydrolase_1"/>
</dbReference>
<dbReference type="Gene3D" id="3.40.50.1820">
    <property type="entry name" value="alpha/beta hydrolase"/>
    <property type="match status" value="1"/>
</dbReference>
<evidence type="ECO:0000313" key="5">
    <source>
        <dbReference type="Proteomes" id="UP000054166"/>
    </source>
</evidence>
<dbReference type="PRINTS" id="PR00412">
    <property type="entry name" value="EPOXHYDRLASE"/>
</dbReference>
<evidence type="ECO:0000256" key="2">
    <source>
        <dbReference type="ARBA" id="ARBA00038334"/>
    </source>
</evidence>
<dbReference type="OrthoDB" id="284184at2759"/>
<sequence>MDPQNPASFNHRTELLSTGHTYHFVDQIPANYDPQTTPTLLCIHGFPDLWYGWRHQIGPWCRGGNRIIVPDMLGYGSTDMPLDFKEYSTKRLANDLAALLDLLSVQKAVIIGHDWGSFTATRFSLFHPHRLLGLIILSIPYTPPAPMYIPLEEVSRRANNLGYQVYFADESSTREIENNFTVFLPLLFSKPNSGHRFTKEGELRKIILGETEELRYYYSQFKRGMQGPLSYYRTSKVRQEEEQAENLSSNLRTDLPVLFLWGTADPTCTQPLIQKSYKFIPRLWDIALEERGHWLMIEAKDDVTQTVLKWLDEMVIPKVKL</sequence>
<dbReference type="EMBL" id="KN832972">
    <property type="protein sequence ID" value="KIM91243.1"/>
    <property type="molecule type" value="Genomic_DNA"/>
</dbReference>
<dbReference type="PANTHER" id="PTHR43329">
    <property type="entry name" value="EPOXIDE HYDROLASE"/>
    <property type="match status" value="1"/>
</dbReference>
<organism evidence="4 5">
    <name type="scientific">Piloderma croceum (strain F 1598)</name>
    <dbReference type="NCBI Taxonomy" id="765440"/>
    <lineage>
        <taxon>Eukaryota</taxon>
        <taxon>Fungi</taxon>
        <taxon>Dikarya</taxon>
        <taxon>Basidiomycota</taxon>
        <taxon>Agaricomycotina</taxon>
        <taxon>Agaricomycetes</taxon>
        <taxon>Agaricomycetidae</taxon>
        <taxon>Atheliales</taxon>
        <taxon>Atheliaceae</taxon>
        <taxon>Piloderma</taxon>
    </lineage>
</organism>
<dbReference type="InterPro" id="IPR029058">
    <property type="entry name" value="AB_hydrolase_fold"/>
</dbReference>
<comment type="similarity">
    <text evidence="2">Belongs to the AB hydrolase superfamily. Epoxide hydrolase family.</text>
</comment>
<gene>
    <name evidence="4" type="ORF">PILCRDRAFT_58486</name>
</gene>
<dbReference type="GO" id="GO:0016787">
    <property type="term" value="F:hydrolase activity"/>
    <property type="evidence" value="ECO:0007669"/>
    <property type="project" value="UniProtKB-KW"/>
</dbReference>
<dbReference type="InParanoid" id="A0A0C3BXH2"/>
<dbReference type="PRINTS" id="PR00111">
    <property type="entry name" value="ABHYDROLASE"/>
</dbReference>
<keyword evidence="1" id="KW-0378">Hydrolase</keyword>